<evidence type="ECO:0000256" key="2">
    <source>
        <dbReference type="ARBA" id="ARBA00022723"/>
    </source>
</evidence>
<gene>
    <name evidence="6" type="ORF">FHU10_4178</name>
</gene>
<keyword evidence="5" id="KW-0411">Iron-sulfur</keyword>
<sequence>MMKTMIEPTKEIPIIAETDVLVVGGGPAGLTAAIASARTGAKTLIVERYGCLGGVLTQVGVESFAWYRHPGTVDCEGIGREYEIRAQALGFTRPEPQSISQVIDSEGFKVVADKMIAEAGVTPLYHAWVVDVIKEGDTLTGVIVESKSGRGAILAQRIVDCTGDADVAALAGAPYHQRPKDQLMGVTVMFHCAGVDVEKFQRFVREELRPTYADWGKNWTIQTTGKEDDMFSPYMEDIFTRAQEEGVIPGDASAIAGTWSSFTEAGEALQLNMVYAFGYDCTDVWDLTQAEIAGRQQALWAIDALRHYVPGFEKAKLRNFGMTLGTRESRLIDGKVHVTDEYVLQQGRCDDSIGIFPEFIDGSGYLILPTTGHYFQIPFGCLLPNVVDNLLVAGRCISAGVIAHTSMRNMMCCAVTGQGAGTAAAESIKQGVKVRDIDIKALQATLVSQGARIH</sequence>
<dbReference type="GO" id="GO:0051539">
    <property type="term" value="F:4 iron, 4 sulfur cluster binding"/>
    <property type="evidence" value="ECO:0007669"/>
    <property type="project" value="UniProtKB-KW"/>
</dbReference>
<dbReference type="SUPFAM" id="SSF51905">
    <property type="entry name" value="FAD/NAD(P)-binding domain"/>
    <property type="match status" value="1"/>
</dbReference>
<reference evidence="6" key="1">
    <citation type="submission" date="2019-06" db="EMBL/GenBank/DDBJ databases">
        <authorList>
            <person name="Deangelis K."/>
            <person name="Huntemann M."/>
            <person name="Clum A."/>
            <person name="Pillay M."/>
            <person name="Palaniappan K."/>
            <person name="Varghese N."/>
            <person name="Mikhailova N."/>
            <person name="Stamatis D."/>
            <person name="Reddy T."/>
            <person name="Daum C."/>
            <person name="Shapiro N."/>
            <person name="Ivanova N."/>
            <person name="Kyrpides N."/>
            <person name="Woyke T."/>
        </authorList>
    </citation>
    <scope>NUCLEOTIDE SEQUENCE [LARGE SCALE GENOMIC DNA]</scope>
    <source>
        <strain evidence="6">128R</strain>
    </source>
</reference>
<dbReference type="AlphaFoldDB" id="A0A559TAA5"/>
<dbReference type="PANTHER" id="PTHR43498">
    <property type="entry name" value="FERREDOXIN:COB-COM HETERODISULFIDE REDUCTASE SUBUNIT A"/>
    <property type="match status" value="1"/>
</dbReference>
<reference evidence="6" key="2">
    <citation type="submission" date="2019-08" db="EMBL/GenBank/DDBJ databases">
        <title>Investigation of anaerobic lignin degradation for improved lignocellulosic biofuels.</title>
        <authorList>
            <person name="Deangelis K.PhD."/>
        </authorList>
    </citation>
    <scope>NUCLEOTIDE SEQUENCE [LARGE SCALE GENOMIC DNA]</scope>
    <source>
        <strain evidence="6">128R</strain>
    </source>
</reference>
<dbReference type="InterPro" id="IPR036188">
    <property type="entry name" value="FAD/NAD-bd_sf"/>
</dbReference>
<dbReference type="OrthoDB" id="9777740at2"/>
<dbReference type="PANTHER" id="PTHR43498:SF1">
    <property type="entry name" value="COB--COM HETERODISULFIDE REDUCTASE IRON-SULFUR SUBUNIT A"/>
    <property type="match status" value="1"/>
</dbReference>
<dbReference type="GO" id="GO:0016491">
    <property type="term" value="F:oxidoreductase activity"/>
    <property type="evidence" value="ECO:0007669"/>
    <property type="project" value="UniProtKB-KW"/>
</dbReference>
<keyword evidence="1" id="KW-0004">4Fe-4S</keyword>
<dbReference type="Gene3D" id="3.50.50.60">
    <property type="entry name" value="FAD/NAD(P)-binding domain"/>
    <property type="match status" value="1"/>
</dbReference>
<dbReference type="Pfam" id="PF12831">
    <property type="entry name" value="FAD_oxidored"/>
    <property type="match status" value="1"/>
</dbReference>
<evidence type="ECO:0000256" key="5">
    <source>
        <dbReference type="ARBA" id="ARBA00023014"/>
    </source>
</evidence>
<evidence type="ECO:0000313" key="6">
    <source>
        <dbReference type="EMBL" id="TVZ71546.1"/>
    </source>
</evidence>
<comment type="caution">
    <text evidence="6">The sequence shown here is derived from an EMBL/GenBank/DDBJ whole genome shotgun (WGS) entry which is preliminary data.</text>
</comment>
<evidence type="ECO:0000256" key="3">
    <source>
        <dbReference type="ARBA" id="ARBA00023002"/>
    </source>
</evidence>
<proteinExistence type="predicted"/>
<evidence type="ECO:0000256" key="4">
    <source>
        <dbReference type="ARBA" id="ARBA00023004"/>
    </source>
</evidence>
<dbReference type="InterPro" id="IPR039650">
    <property type="entry name" value="HdrA-like"/>
</dbReference>
<accession>A0A559TAA5</accession>
<dbReference type="GO" id="GO:0046872">
    <property type="term" value="F:metal ion binding"/>
    <property type="evidence" value="ECO:0007669"/>
    <property type="project" value="UniProtKB-KW"/>
</dbReference>
<keyword evidence="3" id="KW-0560">Oxidoreductase</keyword>
<dbReference type="EMBL" id="VISQ01000001">
    <property type="protein sequence ID" value="TVZ71546.1"/>
    <property type="molecule type" value="Genomic_DNA"/>
</dbReference>
<dbReference type="PRINTS" id="PR00420">
    <property type="entry name" value="RNGMNOXGNASE"/>
</dbReference>
<evidence type="ECO:0000256" key="1">
    <source>
        <dbReference type="ARBA" id="ARBA00022485"/>
    </source>
</evidence>
<keyword evidence="4" id="KW-0408">Iron</keyword>
<protein>
    <submittedName>
        <fullName evidence="6">FAD dependent oxidoreductase</fullName>
    </submittedName>
</protein>
<keyword evidence="2" id="KW-0479">Metal-binding</keyword>
<organism evidence="6">
    <name type="scientific">Serratia fonticola</name>
    <dbReference type="NCBI Taxonomy" id="47917"/>
    <lineage>
        <taxon>Bacteria</taxon>
        <taxon>Pseudomonadati</taxon>
        <taxon>Pseudomonadota</taxon>
        <taxon>Gammaproteobacteria</taxon>
        <taxon>Enterobacterales</taxon>
        <taxon>Yersiniaceae</taxon>
        <taxon>Serratia</taxon>
    </lineage>
</organism>
<name>A0A559TAA5_SERFO</name>